<dbReference type="PROSITE" id="PS00108">
    <property type="entry name" value="PROTEIN_KINASE_ST"/>
    <property type="match status" value="1"/>
</dbReference>
<evidence type="ECO:0000256" key="9">
    <source>
        <dbReference type="PROSITE-ProRule" id="PRU10141"/>
    </source>
</evidence>
<dbReference type="SUPFAM" id="SSF56112">
    <property type="entry name" value="Protein kinase-like (PK-like)"/>
    <property type="match status" value="1"/>
</dbReference>
<evidence type="ECO:0000256" key="1">
    <source>
        <dbReference type="ARBA" id="ARBA00012513"/>
    </source>
</evidence>
<evidence type="ECO:0000313" key="14">
    <source>
        <dbReference type="Proteomes" id="UP000332933"/>
    </source>
</evidence>
<dbReference type="PANTHER" id="PTHR22967:SF57">
    <property type="entry name" value="AUXILIN, ISOFORM A-RELATED"/>
    <property type="match status" value="1"/>
</dbReference>
<reference evidence="13 14" key="1">
    <citation type="submission" date="2019-03" db="EMBL/GenBank/DDBJ databases">
        <authorList>
            <person name="Gaulin E."/>
            <person name="Dumas B."/>
        </authorList>
    </citation>
    <scope>NUCLEOTIDE SEQUENCE [LARGE SCALE GENOMIC DNA]</scope>
    <source>
        <strain evidence="13">CBS 568.67</strain>
    </source>
</reference>
<dbReference type="SMART" id="SM00220">
    <property type="entry name" value="S_TKc"/>
    <property type="match status" value="1"/>
</dbReference>
<name>A0A485KMT1_9STRA</name>
<feature type="compositionally biased region" description="Polar residues" evidence="10">
    <location>
        <begin position="538"/>
        <end position="548"/>
    </location>
</feature>
<evidence type="ECO:0000256" key="3">
    <source>
        <dbReference type="ARBA" id="ARBA00022679"/>
    </source>
</evidence>
<accession>A0A485KMT1</accession>
<evidence type="ECO:0000313" key="12">
    <source>
        <dbReference type="EMBL" id="KAF0700152.1"/>
    </source>
</evidence>
<evidence type="ECO:0000256" key="5">
    <source>
        <dbReference type="ARBA" id="ARBA00022777"/>
    </source>
</evidence>
<dbReference type="GO" id="GO:0004674">
    <property type="term" value="F:protein serine/threonine kinase activity"/>
    <property type="evidence" value="ECO:0007669"/>
    <property type="project" value="UniProtKB-KW"/>
</dbReference>
<proteinExistence type="predicted"/>
<dbReference type="EMBL" id="CAADRA010005156">
    <property type="protein sequence ID" value="VFT86162.1"/>
    <property type="molecule type" value="Genomic_DNA"/>
</dbReference>
<keyword evidence="6 9" id="KW-0067">ATP-binding</keyword>
<gene>
    <name evidence="13" type="primary">Aste57867_9280</name>
    <name evidence="12" type="ORF">As57867_009244</name>
    <name evidence="13" type="ORF">ASTE57867_9280</name>
</gene>
<keyword evidence="14" id="KW-1185">Reference proteome</keyword>
<evidence type="ECO:0000313" key="13">
    <source>
        <dbReference type="EMBL" id="VFT86162.1"/>
    </source>
</evidence>
<evidence type="ECO:0000259" key="11">
    <source>
        <dbReference type="PROSITE" id="PS50011"/>
    </source>
</evidence>
<dbReference type="Gene3D" id="1.10.510.10">
    <property type="entry name" value="Transferase(Phosphotransferase) domain 1"/>
    <property type="match status" value="1"/>
</dbReference>
<feature type="binding site" evidence="9">
    <location>
        <position position="48"/>
    </location>
    <ligand>
        <name>ATP</name>
        <dbReference type="ChEBI" id="CHEBI:30616"/>
    </ligand>
</feature>
<evidence type="ECO:0000256" key="7">
    <source>
        <dbReference type="ARBA" id="ARBA00047899"/>
    </source>
</evidence>
<dbReference type="EMBL" id="VJMH01005135">
    <property type="protein sequence ID" value="KAF0700152.1"/>
    <property type="molecule type" value="Genomic_DNA"/>
</dbReference>
<dbReference type="EC" id="2.7.11.1" evidence="1"/>
<keyword evidence="3" id="KW-0808">Transferase</keyword>
<dbReference type="InterPro" id="IPR008271">
    <property type="entry name" value="Ser/Thr_kinase_AS"/>
</dbReference>
<feature type="compositionally biased region" description="Gly residues" evidence="10">
    <location>
        <begin position="453"/>
        <end position="513"/>
    </location>
</feature>
<dbReference type="AlphaFoldDB" id="A0A485KMT1"/>
<dbReference type="Proteomes" id="UP000332933">
    <property type="component" value="Unassembled WGS sequence"/>
</dbReference>
<organism evidence="13 14">
    <name type="scientific">Aphanomyces stellatus</name>
    <dbReference type="NCBI Taxonomy" id="120398"/>
    <lineage>
        <taxon>Eukaryota</taxon>
        <taxon>Sar</taxon>
        <taxon>Stramenopiles</taxon>
        <taxon>Oomycota</taxon>
        <taxon>Saprolegniomycetes</taxon>
        <taxon>Saprolegniales</taxon>
        <taxon>Verrucalvaceae</taxon>
        <taxon>Aphanomyces</taxon>
    </lineage>
</organism>
<dbReference type="OrthoDB" id="2018507at2759"/>
<evidence type="ECO:0000256" key="4">
    <source>
        <dbReference type="ARBA" id="ARBA00022741"/>
    </source>
</evidence>
<dbReference type="InterPro" id="IPR000719">
    <property type="entry name" value="Prot_kinase_dom"/>
</dbReference>
<keyword evidence="2" id="KW-0723">Serine/threonine-protein kinase</keyword>
<comment type="catalytic activity">
    <reaction evidence="7">
        <text>L-threonyl-[protein] + ATP = O-phospho-L-threonyl-[protein] + ADP + H(+)</text>
        <dbReference type="Rhea" id="RHEA:46608"/>
        <dbReference type="Rhea" id="RHEA-COMP:11060"/>
        <dbReference type="Rhea" id="RHEA-COMP:11605"/>
        <dbReference type="ChEBI" id="CHEBI:15378"/>
        <dbReference type="ChEBI" id="CHEBI:30013"/>
        <dbReference type="ChEBI" id="CHEBI:30616"/>
        <dbReference type="ChEBI" id="CHEBI:61977"/>
        <dbReference type="ChEBI" id="CHEBI:456216"/>
        <dbReference type="EC" id="2.7.11.1"/>
    </reaction>
</comment>
<evidence type="ECO:0000256" key="6">
    <source>
        <dbReference type="ARBA" id="ARBA00022840"/>
    </source>
</evidence>
<dbReference type="Pfam" id="PF00069">
    <property type="entry name" value="Pkinase"/>
    <property type="match status" value="1"/>
</dbReference>
<dbReference type="PROSITE" id="PS50011">
    <property type="entry name" value="PROTEIN_KINASE_DOM"/>
    <property type="match status" value="1"/>
</dbReference>
<comment type="catalytic activity">
    <reaction evidence="8">
        <text>L-seryl-[protein] + ATP = O-phospho-L-seryl-[protein] + ADP + H(+)</text>
        <dbReference type="Rhea" id="RHEA:17989"/>
        <dbReference type="Rhea" id="RHEA-COMP:9863"/>
        <dbReference type="Rhea" id="RHEA-COMP:11604"/>
        <dbReference type="ChEBI" id="CHEBI:15378"/>
        <dbReference type="ChEBI" id="CHEBI:29999"/>
        <dbReference type="ChEBI" id="CHEBI:30616"/>
        <dbReference type="ChEBI" id="CHEBI:83421"/>
        <dbReference type="ChEBI" id="CHEBI:456216"/>
        <dbReference type="EC" id="2.7.11.1"/>
    </reaction>
</comment>
<evidence type="ECO:0000256" key="2">
    <source>
        <dbReference type="ARBA" id="ARBA00022527"/>
    </source>
</evidence>
<keyword evidence="5" id="KW-0418">Kinase</keyword>
<feature type="region of interest" description="Disordered" evidence="10">
    <location>
        <begin position="442"/>
        <end position="552"/>
    </location>
</feature>
<evidence type="ECO:0000256" key="10">
    <source>
        <dbReference type="SAM" id="MobiDB-lite"/>
    </source>
</evidence>
<dbReference type="InterPro" id="IPR011009">
    <property type="entry name" value="Kinase-like_dom_sf"/>
</dbReference>
<feature type="region of interest" description="Disordered" evidence="10">
    <location>
        <begin position="299"/>
        <end position="333"/>
    </location>
</feature>
<dbReference type="PANTHER" id="PTHR22967">
    <property type="entry name" value="SERINE/THREONINE PROTEIN KINASE"/>
    <property type="match status" value="1"/>
</dbReference>
<evidence type="ECO:0000256" key="8">
    <source>
        <dbReference type="ARBA" id="ARBA00048679"/>
    </source>
</evidence>
<dbReference type="GO" id="GO:0005524">
    <property type="term" value="F:ATP binding"/>
    <property type="evidence" value="ECO:0007669"/>
    <property type="project" value="UniProtKB-UniRule"/>
</dbReference>
<sequence>MGNVHAQVGRVGTIGRHNVEVTKYLGEGGSSFIFLVKDTSSSQTLVLKRLVANDPASMELINNEIEFHRRFKHPAVVEFVDSQINKSRVETEVFLLMEYCPGGHLYDNMKKMGDKRFEMDELVKTFRSLCIPVQLLHRQDPPVAHRDLKLENFLLAKSHGYKLCDFGSCVEGPRTLTTKEDRNTEIDIVEKRTTAMYRSPELADVEGTAMFGAGVLTEAVDIWALGCVLYTMAFFKPPFPPEGLRTSKYTIPSGHGYPKELPDLIKRMLCEDVDERAHIDEVLACCDALLGNQPLPKRGTIAKSAARPGSGSNSRTSSAEKMDKTTARSIESGKAASTPVDLLGMSGGCAQVAPAAAADFANFADFSKCAVASPTHSHTFDPFAGSTGAVGAVVAPPTPIGANKVVDTFGFLVSPTNAAAAVSAGGKQTEARDVFQAFESLHDPPKMPWQQGAPGGYPQQGGYPPQGGGFQGGYPQQVGGGYPQQGGGGYPQQGYPQQGGGGYPQQGGGGYPQPGGLAQPGYPPQGMNNPLSPMGLHNMQSPTSNSGGSWKASYEFKF</sequence>
<keyword evidence="4 9" id="KW-0547">Nucleotide-binding</keyword>
<dbReference type="InterPro" id="IPR017441">
    <property type="entry name" value="Protein_kinase_ATP_BS"/>
</dbReference>
<dbReference type="GO" id="GO:0005737">
    <property type="term" value="C:cytoplasm"/>
    <property type="evidence" value="ECO:0007669"/>
    <property type="project" value="TreeGrafter"/>
</dbReference>
<feature type="domain" description="Protein kinase" evidence="11">
    <location>
        <begin position="19"/>
        <end position="290"/>
    </location>
</feature>
<reference evidence="12" key="2">
    <citation type="submission" date="2019-06" db="EMBL/GenBank/DDBJ databases">
        <title>Genomics analysis of Aphanomyces spp. identifies a new class of oomycete effector associated with host adaptation.</title>
        <authorList>
            <person name="Gaulin E."/>
        </authorList>
    </citation>
    <scope>NUCLEOTIDE SEQUENCE</scope>
    <source>
        <strain evidence="12">CBS 578.67</strain>
    </source>
</reference>
<protein>
    <recommendedName>
        <fullName evidence="1">non-specific serine/threonine protein kinase</fullName>
        <ecNumber evidence="1">2.7.11.1</ecNumber>
    </recommendedName>
</protein>
<feature type="compositionally biased region" description="Low complexity" evidence="10">
    <location>
        <begin position="514"/>
        <end position="526"/>
    </location>
</feature>
<dbReference type="PROSITE" id="PS00107">
    <property type="entry name" value="PROTEIN_KINASE_ATP"/>
    <property type="match status" value="1"/>
</dbReference>